<evidence type="ECO:0000313" key="3">
    <source>
        <dbReference type="Proteomes" id="UP000499080"/>
    </source>
</evidence>
<dbReference type="Proteomes" id="UP000499080">
    <property type="component" value="Unassembled WGS sequence"/>
</dbReference>
<dbReference type="EMBL" id="BGPR01002466">
    <property type="protein sequence ID" value="GBM73927.1"/>
    <property type="molecule type" value="Genomic_DNA"/>
</dbReference>
<evidence type="ECO:0008006" key="4">
    <source>
        <dbReference type="Google" id="ProtNLM"/>
    </source>
</evidence>
<feature type="region of interest" description="Disordered" evidence="1">
    <location>
        <begin position="18"/>
        <end position="48"/>
    </location>
</feature>
<reference evidence="2 3" key="1">
    <citation type="journal article" date="2019" name="Sci. Rep.">
        <title>Orb-weaving spider Araneus ventricosus genome elucidates the spidroin gene catalogue.</title>
        <authorList>
            <person name="Kono N."/>
            <person name="Nakamura H."/>
            <person name="Ohtoshi R."/>
            <person name="Moran D.A.P."/>
            <person name="Shinohara A."/>
            <person name="Yoshida Y."/>
            <person name="Fujiwara M."/>
            <person name="Mori M."/>
            <person name="Tomita M."/>
            <person name="Arakawa K."/>
        </authorList>
    </citation>
    <scope>NUCLEOTIDE SEQUENCE [LARGE SCALE GENOMIC DNA]</scope>
</reference>
<dbReference type="OrthoDB" id="6460236at2759"/>
<dbReference type="AlphaFoldDB" id="A0A4Y2I861"/>
<evidence type="ECO:0000313" key="2">
    <source>
        <dbReference type="EMBL" id="GBM73927.1"/>
    </source>
</evidence>
<protein>
    <recommendedName>
        <fullName evidence="4">DUF4817 domain-containing protein</fullName>
    </recommendedName>
</protein>
<name>A0A4Y2I861_ARAVE</name>
<gene>
    <name evidence="2" type="ORF">AVEN_133563_1</name>
</gene>
<comment type="caution">
    <text evidence="2">The sequence shown here is derived from an EMBL/GenBank/DDBJ whole genome shotgun (WGS) entry which is preliminary data.</text>
</comment>
<evidence type="ECO:0000256" key="1">
    <source>
        <dbReference type="SAM" id="MobiDB-lite"/>
    </source>
</evidence>
<keyword evidence="3" id="KW-1185">Reference proteome</keyword>
<accession>A0A4Y2I861</accession>
<proteinExistence type="predicted"/>
<organism evidence="2 3">
    <name type="scientific">Araneus ventricosus</name>
    <name type="common">Orbweaver spider</name>
    <name type="synonym">Epeira ventricosa</name>
    <dbReference type="NCBI Taxonomy" id="182803"/>
    <lineage>
        <taxon>Eukaryota</taxon>
        <taxon>Metazoa</taxon>
        <taxon>Ecdysozoa</taxon>
        <taxon>Arthropoda</taxon>
        <taxon>Chelicerata</taxon>
        <taxon>Arachnida</taxon>
        <taxon>Araneae</taxon>
        <taxon>Araneomorphae</taxon>
        <taxon>Entelegynae</taxon>
        <taxon>Araneoidea</taxon>
        <taxon>Araneidae</taxon>
        <taxon>Araneus</taxon>
    </lineage>
</organism>
<sequence length="107" mass="12183">MKVAQKFFQIGNVPLGRTKSAAAGDSQRKCQNGYREAEGKSGTSLVPQKQQRRFRLMYRNCQSPNKDSVKRWYEKLKGTVNEHHKKGAGRPSVSDQVVQEVRETFTP</sequence>